<organism evidence="1 2">
    <name type="scientific">Rubellicoccus peritrichatus</name>
    <dbReference type="NCBI Taxonomy" id="3080537"/>
    <lineage>
        <taxon>Bacteria</taxon>
        <taxon>Pseudomonadati</taxon>
        <taxon>Verrucomicrobiota</taxon>
        <taxon>Opitutia</taxon>
        <taxon>Puniceicoccales</taxon>
        <taxon>Cerasicoccaceae</taxon>
        <taxon>Rubellicoccus</taxon>
    </lineage>
</organism>
<dbReference type="AlphaFoldDB" id="A0AAQ3LDW1"/>
<sequence length="245" mass="27807">MYRPPFSAFISKYQRSPQNRLSRKISLISALALSVILSAVIAQAEIVELTNKDGQTIRCKIEGMDLDSLKLRKEDGRLFTYPIDKLDDASKKVATLQVQRIYTPSLNVTSLRSSKRESSYVSLSGDKHRHVSKSRTFKIEVKTFCPLDTNVRVEWYYFSGTGKYSRSHKQGVVSSNTELEFEATQSTRWHGIDYDTRGMGRSIDSSSGSKKLDLVVLLKLDDGSIVRKYSTSKFAEDYIMEKFGN</sequence>
<evidence type="ECO:0000313" key="1">
    <source>
        <dbReference type="EMBL" id="WOO42115.1"/>
    </source>
</evidence>
<protein>
    <submittedName>
        <fullName evidence="1">Uncharacterized protein</fullName>
    </submittedName>
</protein>
<evidence type="ECO:0000313" key="2">
    <source>
        <dbReference type="Proteomes" id="UP001304300"/>
    </source>
</evidence>
<gene>
    <name evidence="1" type="ORF">RZN69_03375</name>
</gene>
<name>A0AAQ3LDW1_9BACT</name>
<dbReference type="KEGG" id="puo:RZN69_03375"/>
<proteinExistence type="predicted"/>
<accession>A0AAQ3LDW1</accession>
<dbReference type="EMBL" id="CP136920">
    <property type="protein sequence ID" value="WOO42115.1"/>
    <property type="molecule type" value="Genomic_DNA"/>
</dbReference>
<keyword evidence="2" id="KW-1185">Reference proteome</keyword>
<dbReference type="RefSeq" id="WP_317834599.1">
    <property type="nucleotide sequence ID" value="NZ_CP136920.1"/>
</dbReference>
<dbReference type="Proteomes" id="UP001304300">
    <property type="component" value="Chromosome"/>
</dbReference>
<reference evidence="1 2" key="1">
    <citation type="submission" date="2023-10" db="EMBL/GenBank/DDBJ databases">
        <title>Rubellicoccus peritrichatus gen. nov., sp. nov., isolated from an algae of coral reef tank.</title>
        <authorList>
            <person name="Luo J."/>
        </authorList>
    </citation>
    <scope>NUCLEOTIDE SEQUENCE [LARGE SCALE GENOMIC DNA]</scope>
    <source>
        <strain evidence="1 2">CR14</strain>
    </source>
</reference>